<dbReference type="AlphaFoldDB" id="A0A7D9CVW1"/>
<dbReference type="EMBL" id="CABFWN010000001">
    <property type="protein sequence ID" value="VUG15910.1"/>
    <property type="molecule type" value="Genomic_DNA"/>
</dbReference>
<feature type="domain" description="Cyclin C-terminal" evidence="8">
    <location>
        <begin position="299"/>
        <end position="414"/>
    </location>
</feature>
<evidence type="ECO:0000256" key="2">
    <source>
        <dbReference type="ARBA" id="ARBA00022618"/>
    </source>
</evidence>
<proteinExistence type="inferred from homology"/>
<keyword evidence="2" id="KW-0132">Cell division</keyword>
<feature type="domain" description="Cyclin-like" evidence="7">
    <location>
        <begin position="303"/>
        <end position="384"/>
    </location>
</feature>
<feature type="compositionally biased region" description="Acidic residues" evidence="6">
    <location>
        <begin position="102"/>
        <end position="118"/>
    </location>
</feature>
<dbReference type="SUPFAM" id="SSF47954">
    <property type="entry name" value="Cyclin-like"/>
    <property type="match status" value="2"/>
</dbReference>
<evidence type="ECO:0000256" key="1">
    <source>
        <dbReference type="ARBA" id="ARBA00006955"/>
    </source>
</evidence>
<accession>A0A7D9CVW1</accession>
<feature type="compositionally biased region" description="Basic and acidic residues" evidence="6">
    <location>
        <begin position="68"/>
        <end position="87"/>
    </location>
</feature>
<evidence type="ECO:0000313" key="10">
    <source>
        <dbReference type="Proteomes" id="UP000478008"/>
    </source>
</evidence>
<dbReference type="Gene3D" id="1.10.472.10">
    <property type="entry name" value="Cyclin-like"/>
    <property type="match status" value="2"/>
</dbReference>
<dbReference type="Pfam" id="PF02984">
    <property type="entry name" value="Cyclin_C"/>
    <property type="match status" value="1"/>
</dbReference>
<dbReference type="PANTHER" id="PTHR10177">
    <property type="entry name" value="CYCLINS"/>
    <property type="match status" value="1"/>
</dbReference>
<feature type="region of interest" description="Disordered" evidence="6">
    <location>
        <begin position="1"/>
        <end position="118"/>
    </location>
</feature>
<evidence type="ECO:0000256" key="4">
    <source>
        <dbReference type="ARBA" id="ARBA00023306"/>
    </source>
</evidence>
<evidence type="ECO:0000256" key="5">
    <source>
        <dbReference type="RuleBase" id="RU000383"/>
    </source>
</evidence>
<evidence type="ECO:0000313" key="9">
    <source>
        <dbReference type="EMBL" id="VUG15910.1"/>
    </source>
</evidence>
<dbReference type="InterPro" id="IPR046965">
    <property type="entry name" value="Cyclin_A/B-like"/>
</dbReference>
<dbReference type="Proteomes" id="UP000478008">
    <property type="component" value="Unassembled WGS sequence"/>
</dbReference>
<dbReference type="InterPro" id="IPR048258">
    <property type="entry name" value="Cyclins_cyclin-box"/>
</dbReference>
<dbReference type="InterPro" id="IPR006671">
    <property type="entry name" value="Cyclin_N"/>
</dbReference>
<dbReference type="InterPro" id="IPR036915">
    <property type="entry name" value="Cyclin-like_sf"/>
</dbReference>
<dbReference type="FunFam" id="1.10.472.10:FF:000005">
    <property type="entry name" value="G2/mitotic-specific cyclin B"/>
    <property type="match status" value="1"/>
</dbReference>
<dbReference type="InterPro" id="IPR039361">
    <property type="entry name" value="Cyclin"/>
</dbReference>
<comment type="similarity">
    <text evidence="1">Belongs to the cyclin family. Cyclin AB subfamily.</text>
</comment>
<dbReference type="InterPro" id="IPR004367">
    <property type="entry name" value="Cyclin_C-dom"/>
</dbReference>
<dbReference type="GO" id="GO:0016538">
    <property type="term" value="F:cyclin-dependent protein serine/threonine kinase regulator activity"/>
    <property type="evidence" value="ECO:0007669"/>
    <property type="project" value="InterPro"/>
</dbReference>
<sequence length="423" mass="49000">MGGASNFAASTTGISSRMNDENVKRELKKKSQSVGEGNGDGHDRKTAYTKNRKALGEISESALNSRMTEIRNKRADEATTEIYKGKETEDEELSDSENRDDLTEDDMDNVEEEDEAEESVCYVNEPMSPIVRIKEYKEIARAYSRYSRDTLDPDDEDTYDIAMVAEYGNEIFNYLHKLEIKYAPNPHYMEEVQTELVWDHRSTLMNWLVQLHSRFNLLPETLYLAVNIIDRFLSSQTISLSRFQLCGAVALFIAAKYEEITVPTVSQMIYMVGNQFNREEFLVAERFMVEALKFEFNYPGPMSFLRRGSKADDYDSEIRTLAKYFLEITIVDSRFVASPASWLAAGAQYTSRRMLGRGGWTQAHVYYTGYTADQLDPLYAVFVECCLSYKKHHKAIFDKYAQRRFRRSSMYVQEYLKTYYSEK</sequence>
<evidence type="ECO:0000256" key="6">
    <source>
        <dbReference type="SAM" id="MobiDB-lite"/>
    </source>
</evidence>
<dbReference type="GO" id="GO:0044772">
    <property type="term" value="P:mitotic cell cycle phase transition"/>
    <property type="evidence" value="ECO:0007669"/>
    <property type="project" value="InterPro"/>
</dbReference>
<keyword evidence="4" id="KW-0131">Cell cycle</keyword>
<feature type="compositionally biased region" description="Polar residues" evidence="6">
    <location>
        <begin position="7"/>
        <end position="17"/>
    </location>
</feature>
<protein>
    <submittedName>
        <fullName evidence="9">DEBR0S1_02872g1_1</fullName>
    </submittedName>
</protein>
<organism evidence="9 10">
    <name type="scientific">Dekkera bruxellensis</name>
    <name type="common">Brettanomyces custersii</name>
    <dbReference type="NCBI Taxonomy" id="5007"/>
    <lineage>
        <taxon>Eukaryota</taxon>
        <taxon>Fungi</taxon>
        <taxon>Dikarya</taxon>
        <taxon>Ascomycota</taxon>
        <taxon>Saccharomycotina</taxon>
        <taxon>Pichiomycetes</taxon>
        <taxon>Pichiales</taxon>
        <taxon>Pichiaceae</taxon>
        <taxon>Brettanomyces</taxon>
    </lineage>
</organism>
<dbReference type="PIRSF" id="PIRSF001771">
    <property type="entry name" value="Cyclin_A_B_D_E"/>
    <property type="match status" value="1"/>
</dbReference>
<dbReference type="Pfam" id="PF00134">
    <property type="entry name" value="Cyclin_N"/>
    <property type="match status" value="1"/>
</dbReference>
<keyword evidence="3 5" id="KW-0195">Cyclin</keyword>
<name>A0A7D9CVW1_DEKBR</name>
<evidence type="ECO:0000259" key="8">
    <source>
        <dbReference type="SMART" id="SM01332"/>
    </source>
</evidence>
<dbReference type="SMART" id="SM01332">
    <property type="entry name" value="Cyclin_C"/>
    <property type="match status" value="1"/>
</dbReference>
<reference evidence="9 10" key="1">
    <citation type="submission" date="2019-07" db="EMBL/GenBank/DDBJ databases">
        <authorList>
            <person name="Friedrich A."/>
            <person name="Schacherer J."/>
        </authorList>
    </citation>
    <scope>NUCLEOTIDE SEQUENCE [LARGE SCALE GENOMIC DNA]</scope>
</reference>
<keyword evidence="10" id="KW-1185">Reference proteome</keyword>
<evidence type="ECO:0000256" key="3">
    <source>
        <dbReference type="ARBA" id="ARBA00023127"/>
    </source>
</evidence>
<dbReference type="GO" id="GO:0051301">
    <property type="term" value="P:cell division"/>
    <property type="evidence" value="ECO:0007669"/>
    <property type="project" value="UniProtKB-KW"/>
</dbReference>
<dbReference type="SMART" id="SM00385">
    <property type="entry name" value="CYCLIN"/>
    <property type="match status" value="2"/>
</dbReference>
<feature type="domain" description="Cyclin-like" evidence="7">
    <location>
        <begin position="206"/>
        <end position="290"/>
    </location>
</feature>
<evidence type="ECO:0000259" key="7">
    <source>
        <dbReference type="SMART" id="SM00385"/>
    </source>
</evidence>
<gene>
    <name evidence="9" type="primary">CLB4</name>
    <name evidence="9" type="ORF">DEBR0S1_02872G</name>
</gene>
<dbReference type="PROSITE" id="PS00292">
    <property type="entry name" value="CYCLINS"/>
    <property type="match status" value="1"/>
</dbReference>
<dbReference type="CDD" id="cd20512">
    <property type="entry name" value="CYCLIN_CLBs_yeast_rpt2"/>
    <property type="match status" value="1"/>
</dbReference>
<dbReference type="InterPro" id="IPR013763">
    <property type="entry name" value="Cyclin-like_dom"/>
</dbReference>